<proteinExistence type="predicted"/>
<gene>
    <name evidence="1" type="primary">LOC123147088</name>
</gene>
<protein>
    <submittedName>
        <fullName evidence="1">Uncharacterized protein</fullName>
    </submittedName>
</protein>
<dbReference type="EnsemblPlants" id="TraesCS7A02G026500.1">
    <property type="protein sequence ID" value="TraesCS7A02G026500.1.cds1"/>
    <property type="gene ID" value="TraesCS7A02G026500"/>
</dbReference>
<dbReference type="Gramene" id="TraesLDM7A03G03813480.1">
    <property type="protein sequence ID" value="TraesLDM7A03G03813480.1.CDS1"/>
    <property type="gene ID" value="TraesLDM7A03G03813480"/>
</dbReference>
<evidence type="ECO:0000313" key="1">
    <source>
        <dbReference type="EnsemblPlants" id="TraesCS7A02G026500.1.cds1"/>
    </source>
</evidence>
<dbReference type="Gramene" id="TraesCS7A02G026500.1">
    <property type="protein sequence ID" value="TraesCS7A02G026500.1.cds1"/>
    <property type="gene ID" value="TraesCS7A02G026500"/>
</dbReference>
<dbReference type="Gramene" id="TraesCS7A03G0054600.1">
    <property type="protein sequence ID" value="TraesCS7A03G0054600.1.CDS1"/>
    <property type="gene ID" value="TraesCS7A03G0054600"/>
</dbReference>
<name>A0A3B6R730_WHEAT</name>
<dbReference type="Gramene" id="TraesROB_scaffold_038177_01G000200.1">
    <property type="protein sequence ID" value="TraesROB_scaffold_038177_01G000200.1"/>
    <property type="gene ID" value="TraesROB_scaffold_038177_01G000200"/>
</dbReference>
<evidence type="ECO:0000313" key="2">
    <source>
        <dbReference type="Proteomes" id="UP000019116"/>
    </source>
</evidence>
<reference evidence="1" key="1">
    <citation type="submission" date="2018-08" db="EMBL/GenBank/DDBJ databases">
        <authorList>
            <person name="Rossello M."/>
        </authorList>
    </citation>
    <scope>NUCLEOTIDE SEQUENCE [LARGE SCALE GENOMIC DNA]</scope>
    <source>
        <strain evidence="1">cv. Chinese Spring</strain>
    </source>
</reference>
<accession>A0A3B6R730</accession>
<reference evidence="1" key="2">
    <citation type="submission" date="2018-10" db="UniProtKB">
        <authorList>
            <consortium name="EnsemblPlants"/>
        </authorList>
    </citation>
    <scope>IDENTIFICATION</scope>
</reference>
<dbReference type="GeneID" id="123147088"/>
<organism evidence="1">
    <name type="scientific">Triticum aestivum</name>
    <name type="common">Wheat</name>
    <dbReference type="NCBI Taxonomy" id="4565"/>
    <lineage>
        <taxon>Eukaryota</taxon>
        <taxon>Viridiplantae</taxon>
        <taxon>Streptophyta</taxon>
        <taxon>Embryophyta</taxon>
        <taxon>Tracheophyta</taxon>
        <taxon>Spermatophyta</taxon>
        <taxon>Magnoliopsida</taxon>
        <taxon>Liliopsida</taxon>
        <taxon>Poales</taxon>
        <taxon>Poaceae</taxon>
        <taxon>BOP clade</taxon>
        <taxon>Pooideae</taxon>
        <taxon>Triticodae</taxon>
        <taxon>Triticeae</taxon>
        <taxon>Triticinae</taxon>
        <taxon>Triticum</taxon>
    </lineage>
</organism>
<dbReference type="Gramene" id="TraesMAC7A03G03807880.1">
    <property type="protein sequence ID" value="TraesMAC7A03G03807880.1.CDS1"/>
    <property type="gene ID" value="TraesMAC7A03G03807880"/>
</dbReference>
<dbReference type="Proteomes" id="UP000019116">
    <property type="component" value="Chromosome 7A"/>
</dbReference>
<dbReference type="AlphaFoldDB" id="A0A3B6R730"/>
<dbReference type="Gramene" id="TraesWEE_scaffold_106595_01G000300.1">
    <property type="protein sequence ID" value="TraesWEE_scaffold_106595_01G000300.1"/>
    <property type="gene ID" value="TraesWEE_scaffold_106595_01G000300"/>
</dbReference>
<keyword evidence="2" id="KW-1185">Reference proteome</keyword>
<dbReference type="RefSeq" id="XP_044422263.1">
    <property type="nucleotide sequence ID" value="XM_044566328.1"/>
</dbReference>
<sequence>MSQLGFKDEHAVKKVEMALDIMQQEPGLHHGHGVLSHKPSARPRIFCQKRRECVVPSVTSPPGTSLCSSLGSSNRMRSAMSIAPSVKHQERSTLSLISVWGCGAGPCQLVLHFSSSSPAIRSLLFMSVCLDLSLRMISVASQAYGSSSSMPHEEICSAFARLHLCRSSWWYGSPPYPTCC</sequence>